<sequence>MPENIESEIDQLPLAAVTRSMSRSVVDDGEQPSVEPRTGDATWITKNAETDTQAEKNRLPHSRPAKWHPKH</sequence>
<dbReference type="VEuPathDB" id="FungiDB:ACJ73_01451"/>
<dbReference type="Proteomes" id="UP000242791">
    <property type="component" value="Unassembled WGS sequence"/>
</dbReference>
<feature type="region of interest" description="Disordered" evidence="1">
    <location>
        <begin position="20"/>
        <end position="71"/>
    </location>
</feature>
<protein>
    <submittedName>
        <fullName evidence="2">Uncharacterized protein</fullName>
    </submittedName>
</protein>
<evidence type="ECO:0000313" key="3">
    <source>
        <dbReference type="Proteomes" id="UP000242791"/>
    </source>
</evidence>
<gene>
    <name evidence="2" type="ORF">ACJ73_01451</name>
</gene>
<dbReference type="EMBL" id="LGTZ01000133">
    <property type="protein sequence ID" value="OJD27143.1"/>
    <property type="molecule type" value="Genomic_DNA"/>
</dbReference>
<keyword evidence="3" id="KW-1185">Reference proteome</keyword>
<comment type="caution">
    <text evidence="2">The sequence shown here is derived from an EMBL/GenBank/DDBJ whole genome shotgun (WGS) entry which is preliminary data.</text>
</comment>
<dbReference type="AlphaFoldDB" id="A0A1J9REZ2"/>
<dbReference type="STRING" id="1658174.A0A1J9REZ2"/>
<proteinExistence type="predicted"/>
<name>A0A1J9REZ2_9EURO</name>
<organism evidence="2 3">
    <name type="scientific">Blastomyces percursus</name>
    <dbReference type="NCBI Taxonomy" id="1658174"/>
    <lineage>
        <taxon>Eukaryota</taxon>
        <taxon>Fungi</taxon>
        <taxon>Dikarya</taxon>
        <taxon>Ascomycota</taxon>
        <taxon>Pezizomycotina</taxon>
        <taxon>Eurotiomycetes</taxon>
        <taxon>Eurotiomycetidae</taxon>
        <taxon>Onygenales</taxon>
        <taxon>Ajellomycetaceae</taxon>
        <taxon>Blastomyces</taxon>
    </lineage>
</organism>
<accession>A0A1J9REZ2</accession>
<evidence type="ECO:0000313" key="2">
    <source>
        <dbReference type="EMBL" id="OJD27143.1"/>
    </source>
</evidence>
<feature type="compositionally biased region" description="Basic residues" evidence="1">
    <location>
        <begin position="59"/>
        <end position="71"/>
    </location>
</feature>
<evidence type="ECO:0000256" key="1">
    <source>
        <dbReference type="SAM" id="MobiDB-lite"/>
    </source>
</evidence>
<reference evidence="2 3" key="1">
    <citation type="submission" date="2015-08" db="EMBL/GenBank/DDBJ databases">
        <title>Emmonsia species relationships and genome sequence.</title>
        <authorList>
            <person name="Cuomo C.A."/>
            <person name="Schwartz I.S."/>
            <person name="Kenyon C."/>
            <person name="De Hoog G.S."/>
            <person name="Govender N.P."/>
            <person name="Botha A."/>
            <person name="Moreno L."/>
            <person name="De Vries M."/>
            <person name="Munoz J.F."/>
            <person name="Stielow J.B."/>
        </authorList>
    </citation>
    <scope>NUCLEOTIDE SEQUENCE [LARGE SCALE GENOMIC DNA]</scope>
    <source>
        <strain evidence="2 3">EI222</strain>
    </source>
</reference>